<dbReference type="NCBIfam" id="TIGR03506">
    <property type="entry name" value="FlgEFG_subfam"/>
    <property type="match status" value="2"/>
</dbReference>
<dbReference type="PANTHER" id="PTHR30435">
    <property type="entry name" value="FLAGELLAR PROTEIN"/>
    <property type="match status" value="1"/>
</dbReference>
<accession>A0A841TXH0</accession>
<dbReference type="Proteomes" id="UP000553776">
    <property type="component" value="Unassembled WGS sequence"/>
</dbReference>
<dbReference type="RefSeq" id="WP_185135717.1">
    <property type="nucleotide sequence ID" value="NZ_JACJVR010000035.1"/>
</dbReference>
<dbReference type="GO" id="GO:0009425">
    <property type="term" value="C:bacterial-type flagellum basal body"/>
    <property type="evidence" value="ECO:0007669"/>
    <property type="project" value="UniProtKB-SubCell"/>
</dbReference>
<comment type="similarity">
    <text evidence="1 2">Belongs to the flagella basal body rod proteins family.</text>
</comment>
<sequence length="280" mass="29949">MNNSMISAAASMGAMQRKFDILADNISNLNTHGYKRKNAVFEDILTSIQPHEADFLQPGRRSPLGYTQGWGARVVAQTLDMAQGPLQQTNNSTDVAIEGNALFEVRTGATLNSERAFTRQGAFQLMPTAAGQRLLVTNAGYPVVADNGGADTLINVPEGYELTVAADGTLTAHTQDNSETLELGKLKLVEVLKPELLQAVADNLYGVPQNVAATDVVQAVQATPDAAGGLAIRQGFLEQSNVNLIDEMTDLVTVQRAYQLNARALASGDQMMQMATDLRG</sequence>
<evidence type="ECO:0000259" key="3">
    <source>
        <dbReference type="Pfam" id="PF00460"/>
    </source>
</evidence>
<dbReference type="Pfam" id="PF22692">
    <property type="entry name" value="LlgE_F_G_D1"/>
    <property type="match status" value="1"/>
</dbReference>
<evidence type="ECO:0000313" key="6">
    <source>
        <dbReference type="EMBL" id="MBB6691722.1"/>
    </source>
</evidence>
<feature type="domain" description="Flagellar basal-body/hook protein C-terminal" evidence="4">
    <location>
        <begin position="233"/>
        <end position="278"/>
    </location>
</feature>
<evidence type="ECO:0000313" key="7">
    <source>
        <dbReference type="Proteomes" id="UP000553776"/>
    </source>
</evidence>
<proteinExistence type="inferred from homology"/>
<dbReference type="InterPro" id="IPR020013">
    <property type="entry name" value="Flagellar_FlgE/F/G"/>
</dbReference>
<dbReference type="EMBL" id="JACJVR010000035">
    <property type="protein sequence ID" value="MBB6691722.1"/>
    <property type="molecule type" value="Genomic_DNA"/>
</dbReference>
<keyword evidence="6" id="KW-0969">Cilium</keyword>
<evidence type="ECO:0000259" key="5">
    <source>
        <dbReference type="Pfam" id="PF22692"/>
    </source>
</evidence>
<name>A0A841TXH0_9BACL</name>
<comment type="caution">
    <text evidence="6">The sequence shown here is derived from an EMBL/GenBank/DDBJ whole genome shotgun (WGS) entry which is preliminary data.</text>
</comment>
<dbReference type="PANTHER" id="PTHR30435:SF19">
    <property type="entry name" value="FLAGELLAR BASAL-BODY ROD PROTEIN FLGG"/>
    <property type="match status" value="1"/>
</dbReference>
<organism evidence="6 7">
    <name type="scientific">Cohnella xylanilytica</name>
    <dbReference type="NCBI Taxonomy" id="557555"/>
    <lineage>
        <taxon>Bacteria</taxon>
        <taxon>Bacillati</taxon>
        <taxon>Bacillota</taxon>
        <taxon>Bacilli</taxon>
        <taxon>Bacillales</taxon>
        <taxon>Paenibacillaceae</taxon>
        <taxon>Cohnella</taxon>
    </lineage>
</organism>
<dbReference type="GO" id="GO:0071978">
    <property type="term" value="P:bacterial-type flagellum-dependent swarming motility"/>
    <property type="evidence" value="ECO:0007669"/>
    <property type="project" value="TreeGrafter"/>
</dbReference>
<dbReference type="Pfam" id="PF00460">
    <property type="entry name" value="Flg_bb_rod"/>
    <property type="match status" value="1"/>
</dbReference>
<reference evidence="6 7" key="1">
    <citation type="submission" date="2020-08" db="EMBL/GenBank/DDBJ databases">
        <title>Cohnella phylogeny.</title>
        <authorList>
            <person name="Dunlap C."/>
        </authorList>
    </citation>
    <scope>NUCLEOTIDE SEQUENCE [LARGE SCALE GENOMIC DNA]</scope>
    <source>
        <strain evidence="6 7">DSM 25239</strain>
    </source>
</reference>
<protein>
    <submittedName>
        <fullName evidence="6">Flagellar hook-basal body protein</fullName>
    </submittedName>
</protein>
<keyword evidence="6" id="KW-0282">Flagellum</keyword>
<keyword evidence="6" id="KW-0966">Cell projection</keyword>
<evidence type="ECO:0000256" key="1">
    <source>
        <dbReference type="ARBA" id="ARBA00009677"/>
    </source>
</evidence>
<comment type="subcellular location">
    <subcellularLocation>
        <location evidence="2">Bacterial flagellum basal body</location>
    </subcellularLocation>
</comment>
<keyword evidence="7" id="KW-1185">Reference proteome</keyword>
<feature type="domain" description="Flagellar basal body rod protein N-terminal" evidence="3">
    <location>
        <begin position="14"/>
        <end position="35"/>
    </location>
</feature>
<dbReference type="SUPFAM" id="SSF117143">
    <property type="entry name" value="Flagellar hook protein flgE"/>
    <property type="match status" value="1"/>
</dbReference>
<evidence type="ECO:0000259" key="4">
    <source>
        <dbReference type="Pfam" id="PF06429"/>
    </source>
</evidence>
<dbReference type="InterPro" id="IPR010930">
    <property type="entry name" value="Flg_bb/hook_C_dom"/>
</dbReference>
<gene>
    <name evidence="6" type="ORF">H7B90_09955</name>
</gene>
<dbReference type="InterPro" id="IPR001444">
    <property type="entry name" value="Flag_bb_rod_N"/>
</dbReference>
<dbReference type="InterPro" id="IPR053967">
    <property type="entry name" value="LlgE_F_G-like_D1"/>
</dbReference>
<dbReference type="InterPro" id="IPR037925">
    <property type="entry name" value="FlgE/F/G-like"/>
</dbReference>
<evidence type="ECO:0000256" key="2">
    <source>
        <dbReference type="RuleBase" id="RU362116"/>
    </source>
</evidence>
<dbReference type="AlphaFoldDB" id="A0A841TXH0"/>
<dbReference type="Pfam" id="PF06429">
    <property type="entry name" value="Flg_bbr_C"/>
    <property type="match status" value="1"/>
</dbReference>
<keyword evidence="2" id="KW-0975">Bacterial flagellum</keyword>
<feature type="domain" description="Flagellar hook protein FlgE/F/G-like D1" evidence="5">
    <location>
        <begin position="96"/>
        <end position="172"/>
    </location>
</feature>